<evidence type="ECO:0000256" key="5">
    <source>
        <dbReference type="ARBA" id="ARBA00023004"/>
    </source>
</evidence>
<evidence type="ECO:0000256" key="6">
    <source>
        <dbReference type="PROSITE-ProRule" id="PRU00433"/>
    </source>
</evidence>
<keyword evidence="7" id="KW-0812">Transmembrane</keyword>
<keyword evidence="7" id="KW-1133">Transmembrane helix</keyword>
<feature type="domain" description="Cytochrome c" evidence="8">
    <location>
        <begin position="178"/>
        <end position="261"/>
    </location>
</feature>
<evidence type="ECO:0000313" key="9">
    <source>
        <dbReference type="EMBL" id="WEX89709.1"/>
    </source>
</evidence>
<evidence type="ECO:0000256" key="7">
    <source>
        <dbReference type="SAM" id="Phobius"/>
    </source>
</evidence>
<dbReference type="Proteomes" id="UP001229355">
    <property type="component" value="Chromosome 2"/>
</dbReference>
<evidence type="ECO:0000313" key="10">
    <source>
        <dbReference type="Proteomes" id="UP001229355"/>
    </source>
</evidence>
<dbReference type="EMBL" id="CP120374">
    <property type="protein sequence ID" value="WEX89709.1"/>
    <property type="molecule type" value="Genomic_DNA"/>
</dbReference>
<dbReference type="Pfam" id="PF00034">
    <property type="entry name" value="Cytochrom_C"/>
    <property type="match status" value="2"/>
</dbReference>
<keyword evidence="1" id="KW-0813">Transport</keyword>
<evidence type="ECO:0000256" key="1">
    <source>
        <dbReference type="ARBA" id="ARBA00022448"/>
    </source>
</evidence>
<dbReference type="InterPro" id="IPR036909">
    <property type="entry name" value="Cyt_c-like_dom_sf"/>
</dbReference>
<feature type="transmembrane region" description="Helical" evidence="7">
    <location>
        <begin position="12"/>
        <end position="34"/>
    </location>
</feature>
<gene>
    <name evidence="9" type="ORF">PZN02_005020</name>
</gene>
<dbReference type="PANTHER" id="PTHR33751">
    <property type="entry name" value="CBB3-TYPE CYTOCHROME C OXIDASE SUBUNIT FIXP"/>
    <property type="match status" value="1"/>
</dbReference>
<feature type="domain" description="Cytochrome c" evidence="8">
    <location>
        <begin position="75"/>
        <end position="161"/>
    </location>
</feature>
<dbReference type="Pfam" id="PF13442">
    <property type="entry name" value="Cytochrome_CBB3"/>
    <property type="match status" value="1"/>
</dbReference>
<dbReference type="InterPro" id="IPR009056">
    <property type="entry name" value="Cyt_c-like_dom"/>
</dbReference>
<keyword evidence="7" id="KW-0472">Membrane</keyword>
<dbReference type="InterPro" id="IPR050597">
    <property type="entry name" value="Cytochrome_c_Oxidase_Subunit"/>
</dbReference>
<keyword evidence="3 6" id="KW-0479">Metal-binding</keyword>
<keyword evidence="4" id="KW-0249">Electron transport</keyword>
<evidence type="ECO:0000256" key="2">
    <source>
        <dbReference type="ARBA" id="ARBA00022617"/>
    </source>
</evidence>
<feature type="domain" description="Cytochrome c" evidence="8">
    <location>
        <begin position="274"/>
        <end position="362"/>
    </location>
</feature>
<evidence type="ECO:0000256" key="4">
    <source>
        <dbReference type="ARBA" id="ARBA00022982"/>
    </source>
</evidence>
<dbReference type="RefSeq" id="WP_280661680.1">
    <property type="nucleotide sequence ID" value="NZ_CP120374.1"/>
</dbReference>
<dbReference type="Gene3D" id="1.10.760.10">
    <property type="entry name" value="Cytochrome c-like domain"/>
    <property type="match status" value="3"/>
</dbReference>
<name>A0ABY8DFN3_9HYPH</name>
<accession>A0ABY8DFN3</accession>
<dbReference type="PROSITE" id="PS51007">
    <property type="entry name" value="CYTC"/>
    <property type="match status" value="3"/>
</dbReference>
<keyword evidence="5 6" id="KW-0408">Iron</keyword>
<protein>
    <submittedName>
        <fullName evidence="9">C-type cytochrome</fullName>
    </submittedName>
</protein>
<dbReference type="PANTHER" id="PTHR33751:SF9">
    <property type="entry name" value="CYTOCHROME C4"/>
    <property type="match status" value="1"/>
</dbReference>
<evidence type="ECO:0000259" key="8">
    <source>
        <dbReference type="PROSITE" id="PS51007"/>
    </source>
</evidence>
<keyword evidence="10" id="KW-1185">Reference proteome</keyword>
<proteinExistence type="predicted"/>
<evidence type="ECO:0000256" key="3">
    <source>
        <dbReference type="ARBA" id="ARBA00022723"/>
    </source>
</evidence>
<sequence>MDLKDLHWTTIAKVLAVAAAGVIAVGAVVVWSGVYNVAASRDHLRITTWLFEVIRERSITTHSYPVKAPPLDDEGMVRLGAGHYEGGCAPCHSRPGEEINAIARGMLPAPPDLRTVGERRPVEEIFWIVKHGMKYTGMPAWSSSQRDDEVWAVTAFLARLPGATDDYADLAGLTRDAPDNPPGDLTHGRALTQCARCHENEGNGTNGDRIPRLAGQNEAYLLRSLQEYAERRRASGAMEPVVGPLDDNERRRQASYYSALRPAAMEKAAAPDPAQLRRGESIALRGIPQQQVPACMSCHSGRQSPHFPLLAGQHAAYITGQLRLWQQGGRRGSAYGRIMAAVAEALDPAQIEDVAAYLESQPNGVASRPPMAEARQ</sequence>
<keyword evidence="2 6" id="KW-0349">Heme</keyword>
<organism evidence="9 10">
    <name type="scientific">Sinorhizobium garamanticum</name>
    <dbReference type="NCBI Taxonomy" id="680247"/>
    <lineage>
        <taxon>Bacteria</taxon>
        <taxon>Pseudomonadati</taxon>
        <taxon>Pseudomonadota</taxon>
        <taxon>Alphaproteobacteria</taxon>
        <taxon>Hyphomicrobiales</taxon>
        <taxon>Rhizobiaceae</taxon>
        <taxon>Sinorhizobium/Ensifer group</taxon>
        <taxon>Sinorhizobium</taxon>
    </lineage>
</organism>
<dbReference type="SUPFAM" id="SSF46626">
    <property type="entry name" value="Cytochrome c"/>
    <property type="match status" value="3"/>
</dbReference>
<reference evidence="9 10" key="1">
    <citation type="submission" date="2023-03" db="EMBL/GenBank/DDBJ databases">
        <authorList>
            <person name="Kaur S."/>
            <person name="Espinosa-Saiz D."/>
            <person name="Velazquez E."/>
            <person name="Menendez E."/>
            <person name="diCenzo G.C."/>
        </authorList>
    </citation>
    <scope>NUCLEOTIDE SEQUENCE [LARGE SCALE GENOMIC DNA]</scope>
    <source>
        <strain evidence="9 10">LMG 24692</strain>
    </source>
</reference>